<feature type="transmembrane region" description="Helical" evidence="6">
    <location>
        <begin position="247"/>
        <end position="266"/>
    </location>
</feature>
<evidence type="ECO:0000259" key="7">
    <source>
        <dbReference type="Pfam" id="PF01895"/>
    </source>
</evidence>
<evidence type="ECO:0000256" key="2">
    <source>
        <dbReference type="ARBA" id="ARBA00022475"/>
    </source>
</evidence>
<dbReference type="InterPro" id="IPR004633">
    <property type="entry name" value="NaPi_cotrn-rel/YqeW-like"/>
</dbReference>
<feature type="transmembrane region" description="Helical" evidence="6">
    <location>
        <begin position="192"/>
        <end position="210"/>
    </location>
</feature>
<evidence type="ECO:0000256" key="6">
    <source>
        <dbReference type="SAM" id="Phobius"/>
    </source>
</evidence>
<gene>
    <name evidence="8" type="ORF">ISU02_12990</name>
</gene>
<dbReference type="Pfam" id="PF02690">
    <property type="entry name" value="Na_Pi_cotrans"/>
    <property type="match status" value="2"/>
</dbReference>
<feature type="transmembrane region" description="Helical" evidence="6">
    <location>
        <begin position="65"/>
        <end position="89"/>
    </location>
</feature>
<feature type="transmembrane region" description="Helical" evidence="6">
    <location>
        <begin position="127"/>
        <end position="144"/>
    </location>
</feature>
<evidence type="ECO:0000313" key="8">
    <source>
        <dbReference type="EMBL" id="MBF4694029.1"/>
    </source>
</evidence>
<evidence type="ECO:0000313" key="9">
    <source>
        <dbReference type="Proteomes" id="UP000614200"/>
    </source>
</evidence>
<feature type="transmembrane region" description="Helical" evidence="6">
    <location>
        <begin position="286"/>
        <end position="303"/>
    </location>
</feature>
<feature type="transmembrane region" description="Helical" evidence="6">
    <location>
        <begin position="95"/>
        <end position="115"/>
    </location>
</feature>
<keyword evidence="3 6" id="KW-0812">Transmembrane</keyword>
<comment type="subcellular location">
    <subcellularLocation>
        <location evidence="1">Cell membrane</location>
        <topology evidence="1">Multi-pass membrane protein</topology>
    </subcellularLocation>
</comment>
<feature type="domain" description="PhoU" evidence="7">
    <location>
        <begin position="347"/>
        <end position="432"/>
    </location>
</feature>
<dbReference type="Proteomes" id="UP000614200">
    <property type="component" value="Unassembled WGS sequence"/>
</dbReference>
<dbReference type="NCBIfam" id="NF037997">
    <property type="entry name" value="Na_Pi_symport"/>
    <property type="match status" value="1"/>
</dbReference>
<keyword evidence="5 6" id="KW-0472">Membrane</keyword>
<organism evidence="8 9">
    <name type="scientific">Fusibacter ferrireducens</name>
    <dbReference type="NCBI Taxonomy" id="2785058"/>
    <lineage>
        <taxon>Bacteria</taxon>
        <taxon>Bacillati</taxon>
        <taxon>Bacillota</taxon>
        <taxon>Clostridia</taxon>
        <taxon>Eubacteriales</taxon>
        <taxon>Eubacteriales Family XII. Incertae Sedis</taxon>
        <taxon>Fusibacter</taxon>
    </lineage>
</organism>
<feature type="domain" description="PhoU" evidence="7">
    <location>
        <begin position="454"/>
        <end position="534"/>
    </location>
</feature>
<name>A0ABR9ZU76_9FIRM</name>
<feature type="transmembrane region" description="Helical" evidence="6">
    <location>
        <begin position="164"/>
        <end position="185"/>
    </location>
</feature>
<keyword evidence="2" id="KW-1003">Cell membrane</keyword>
<evidence type="ECO:0000256" key="1">
    <source>
        <dbReference type="ARBA" id="ARBA00004651"/>
    </source>
</evidence>
<dbReference type="Gene3D" id="1.20.58.220">
    <property type="entry name" value="Phosphate transport system protein phou homolog 2, domain 2"/>
    <property type="match status" value="1"/>
</dbReference>
<feature type="transmembrane region" description="Helical" evidence="6">
    <location>
        <begin position="40"/>
        <end position="58"/>
    </location>
</feature>
<sequence length="541" mass="58074">MGILFPLLGGLGLFLYGMTIMSEGLEKSAGNKLEKIIEKISGNIVVGVFAGALVTVIVQSSSATTVMVVGFVNAGIMNLTQAIGLIMGANIGTTITAQLVSIELTALAPVAIAIGTGVKLFSKNNKNIVIGEIVLGFGILFLGMDLMKEAMAPLKGYQGFNDMIISFGTGGIWGTIKGFFAGFLITAVVQSSSATTGILVALAGTGVLPIEAALPVLLGTNVGTCVTALISSISANRTAKRAAVMHLLFNVIGTFIFIVFFSHITVSFVKSISSDASRQLANAHTFFNLLNTLLLLPFAGLIVKMVEKIIPESQEERDAVVMGVKYLDDRILETPSIAFGQVIKEVLHMGNLAMLSFDSAAEAVQTNNPKMVEKTFRIEKTINALEREISNYLVKLSNTAIGDNDRKLLDGLFSTVNDIERVGDHSDNLAELALFKIENNIEFSDKAVLELVGMVGKVRSGFELSLSSMKDTDFKEAQEVIELEGEIDLMEKTLRKTHIRRLNEGRCETNAGIIFLDIISNLERISDHSSNIALAVMDVRG</sequence>
<dbReference type="Pfam" id="PF01895">
    <property type="entry name" value="PhoU"/>
    <property type="match status" value="2"/>
</dbReference>
<keyword evidence="9" id="KW-1185">Reference proteome</keyword>
<proteinExistence type="predicted"/>
<evidence type="ECO:0000256" key="5">
    <source>
        <dbReference type="ARBA" id="ARBA00023136"/>
    </source>
</evidence>
<dbReference type="InterPro" id="IPR026022">
    <property type="entry name" value="PhoU_dom"/>
</dbReference>
<dbReference type="NCBIfam" id="TIGR00704">
    <property type="entry name" value="NaPi_cotrn_rel"/>
    <property type="match status" value="1"/>
</dbReference>
<protein>
    <submittedName>
        <fullName evidence="8">Na/Pi cotransporter family protein</fullName>
    </submittedName>
</protein>
<accession>A0ABR9ZU76</accession>
<reference evidence="8 9" key="1">
    <citation type="submission" date="2020-11" db="EMBL/GenBank/DDBJ databases">
        <title>Fusibacter basophilias sp. nov.</title>
        <authorList>
            <person name="Qiu D."/>
        </authorList>
    </citation>
    <scope>NUCLEOTIDE SEQUENCE [LARGE SCALE GENOMIC DNA]</scope>
    <source>
        <strain evidence="8 9">Q10-2</strain>
    </source>
</reference>
<evidence type="ECO:0000256" key="4">
    <source>
        <dbReference type="ARBA" id="ARBA00022989"/>
    </source>
</evidence>
<dbReference type="PANTHER" id="PTHR10010:SF46">
    <property type="entry name" value="SODIUM-DEPENDENT PHOSPHATE TRANSPORT PROTEIN 2B"/>
    <property type="match status" value="1"/>
</dbReference>
<dbReference type="PANTHER" id="PTHR10010">
    <property type="entry name" value="SOLUTE CARRIER FAMILY 34 SODIUM PHOSPHATE , MEMBER 2-RELATED"/>
    <property type="match status" value="1"/>
</dbReference>
<evidence type="ECO:0000256" key="3">
    <source>
        <dbReference type="ARBA" id="ARBA00022692"/>
    </source>
</evidence>
<dbReference type="InterPro" id="IPR038078">
    <property type="entry name" value="PhoU-like_sf"/>
</dbReference>
<comment type="caution">
    <text evidence="8">The sequence shown here is derived from an EMBL/GenBank/DDBJ whole genome shotgun (WGS) entry which is preliminary data.</text>
</comment>
<dbReference type="SUPFAM" id="SSF109755">
    <property type="entry name" value="PhoU-like"/>
    <property type="match status" value="1"/>
</dbReference>
<feature type="transmembrane region" description="Helical" evidence="6">
    <location>
        <begin position="216"/>
        <end position="235"/>
    </location>
</feature>
<dbReference type="EMBL" id="JADKNH010000007">
    <property type="protein sequence ID" value="MBF4694029.1"/>
    <property type="molecule type" value="Genomic_DNA"/>
</dbReference>
<keyword evidence="4 6" id="KW-1133">Transmembrane helix</keyword>
<dbReference type="InterPro" id="IPR003841">
    <property type="entry name" value="Na/Pi_transpt"/>
</dbReference>